<comment type="caution">
    <text evidence="2">The sequence shown here is derived from an EMBL/GenBank/DDBJ whole genome shotgun (WGS) entry which is preliminary data.</text>
</comment>
<feature type="transmembrane region" description="Helical" evidence="1">
    <location>
        <begin position="116"/>
        <end position="136"/>
    </location>
</feature>
<gene>
    <name evidence="2" type="ORF">HDE68_000280</name>
</gene>
<organism evidence="2 3">
    <name type="scientific">Pedobacter cryoconitis</name>
    <dbReference type="NCBI Taxonomy" id="188932"/>
    <lineage>
        <taxon>Bacteria</taxon>
        <taxon>Pseudomonadati</taxon>
        <taxon>Bacteroidota</taxon>
        <taxon>Sphingobacteriia</taxon>
        <taxon>Sphingobacteriales</taxon>
        <taxon>Sphingobacteriaceae</taxon>
        <taxon>Pedobacter</taxon>
    </lineage>
</organism>
<evidence type="ECO:0000313" key="3">
    <source>
        <dbReference type="Proteomes" id="UP000537204"/>
    </source>
</evidence>
<protein>
    <submittedName>
        <fullName evidence="2">Uncharacterized protein</fullName>
    </submittedName>
</protein>
<dbReference type="Pfam" id="PF19851">
    <property type="entry name" value="DUF6326"/>
    <property type="match status" value="1"/>
</dbReference>
<feature type="transmembrane region" description="Helical" evidence="1">
    <location>
        <begin position="21"/>
        <end position="40"/>
    </location>
</feature>
<sequence length="144" mass="16479">MIKTRNGYQDFKINIKLKLSALWISVMFCYIYGDFFSLFVPGRIQGLINGQSGAGPTTPLVLLQYAILLSLPPLMIFLSLVLNPKVNRMVNIIAGLLFTIIMLLVVGSSISKWMIFYSYLGVLEIIITCLIVRYAWFWPRERHN</sequence>
<accession>A0A7W8ZID7</accession>
<evidence type="ECO:0000256" key="1">
    <source>
        <dbReference type="SAM" id="Phobius"/>
    </source>
</evidence>
<dbReference type="RefSeq" id="WP_183878174.1">
    <property type="nucleotide sequence ID" value="NZ_JACHCD010000002.1"/>
</dbReference>
<evidence type="ECO:0000313" key="2">
    <source>
        <dbReference type="EMBL" id="MBB5634395.1"/>
    </source>
</evidence>
<dbReference type="AlphaFoldDB" id="A0A7W8ZID7"/>
<keyword evidence="1" id="KW-0812">Transmembrane</keyword>
<feature type="transmembrane region" description="Helical" evidence="1">
    <location>
        <begin position="60"/>
        <end position="82"/>
    </location>
</feature>
<dbReference type="InterPro" id="IPR046289">
    <property type="entry name" value="DUF6326"/>
</dbReference>
<proteinExistence type="predicted"/>
<dbReference type="EMBL" id="JACHCE010000001">
    <property type="protein sequence ID" value="MBB5634395.1"/>
    <property type="molecule type" value="Genomic_DNA"/>
</dbReference>
<dbReference type="Proteomes" id="UP000537204">
    <property type="component" value="Unassembled WGS sequence"/>
</dbReference>
<keyword evidence="1" id="KW-1133">Transmembrane helix</keyword>
<keyword evidence="1" id="KW-0472">Membrane</keyword>
<name>A0A7W8ZID7_9SPHI</name>
<reference evidence="2 3" key="1">
    <citation type="submission" date="2020-08" db="EMBL/GenBank/DDBJ databases">
        <title>Genomic Encyclopedia of Type Strains, Phase IV (KMG-V): Genome sequencing to study the core and pangenomes of soil and plant-associated prokaryotes.</title>
        <authorList>
            <person name="Whitman W."/>
        </authorList>
    </citation>
    <scope>NUCLEOTIDE SEQUENCE [LARGE SCALE GENOMIC DNA]</scope>
    <source>
        <strain evidence="2 3">S3M1</strain>
    </source>
</reference>
<feature type="transmembrane region" description="Helical" evidence="1">
    <location>
        <begin position="89"/>
        <end position="110"/>
    </location>
</feature>